<accession>A0A1I4SER4</accession>
<dbReference type="PIRSF" id="PIRSF039014">
    <property type="entry name" value="OTR_cyc"/>
    <property type="match status" value="1"/>
</dbReference>
<dbReference type="SUPFAM" id="SSF48695">
    <property type="entry name" value="Multiheme cytochromes"/>
    <property type="match status" value="1"/>
</dbReference>
<dbReference type="InterPro" id="IPR024673">
    <property type="entry name" value="Octahem_Cyt_c"/>
</dbReference>
<evidence type="ECO:0000256" key="4">
    <source>
        <dbReference type="SAM" id="SignalP"/>
    </source>
</evidence>
<gene>
    <name evidence="5" type="ORF">SAMN05421721_11610</name>
</gene>
<keyword evidence="3" id="KW-0812">Transmembrane</keyword>
<dbReference type="STRING" id="195064.SAMN05421721_11610"/>
<dbReference type="GO" id="GO:0016491">
    <property type="term" value="F:oxidoreductase activity"/>
    <property type="evidence" value="ECO:0007669"/>
    <property type="project" value="TreeGrafter"/>
</dbReference>
<dbReference type="AlphaFoldDB" id="A0A1I4SER4"/>
<dbReference type="Gene3D" id="1.10.1130.10">
    <property type="entry name" value="Flavocytochrome C3, Chain A"/>
    <property type="match status" value="1"/>
</dbReference>
<feature type="transmembrane region" description="Helical" evidence="3">
    <location>
        <begin position="513"/>
        <end position="536"/>
    </location>
</feature>
<feature type="signal peptide" evidence="4">
    <location>
        <begin position="1"/>
        <end position="18"/>
    </location>
</feature>
<evidence type="ECO:0000313" key="6">
    <source>
        <dbReference type="Proteomes" id="UP000199556"/>
    </source>
</evidence>
<evidence type="ECO:0000313" key="5">
    <source>
        <dbReference type="EMBL" id="SFM62969.1"/>
    </source>
</evidence>
<keyword evidence="1 4" id="KW-0732">Signal</keyword>
<reference evidence="5 6" key="1">
    <citation type="submission" date="2016-10" db="EMBL/GenBank/DDBJ databases">
        <authorList>
            <person name="de Groot N.N."/>
        </authorList>
    </citation>
    <scope>NUCLEOTIDE SEQUENCE [LARGE SCALE GENOMIC DNA]</scope>
    <source>
        <strain evidence="5 6">DSM 4180</strain>
    </source>
</reference>
<dbReference type="InterPro" id="IPR051829">
    <property type="entry name" value="Multiheme_Cytochr_ET"/>
</dbReference>
<feature type="region of interest" description="Disordered" evidence="2">
    <location>
        <begin position="20"/>
        <end position="39"/>
    </location>
</feature>
<sequence>MRAGLCLLLLVIAPGLQAETWGGEPTEDGRPPVPASRLDSTADHHKFAELKVPLETGPQVTRACLKCHTEAARQVQESIHWTWDYHQPETGQRLGKRNIINNLCLMVPGNEPRCTSCHTGYGWEGPDYDFTLEENVDCLACHDTTGTYVKFPTGAGHPPLEDRTFQGELIQAPDLNHVARNVGETSRETCGACHFEGGGGDAVKHGDLDSSLLDPPRSVDVHMSPQGGDFSCSTCHEFSGHRQNASRYHINADPQAGIAIPGRRNERPSCESCHGHTPHDPRIHNKLNRHAEFIACQTCHVPELARGGLSTKTLWDWSTAGRLDEDGNPVVETNAEGRVIYHGNKGSMEWAEDYPPEYRWFNGNMRYTLPEETINPSQIVNINVPEGTPRAEGSVIWPFKIMMGRQPYDKVHQTLLPAKLFGPEEDAFWTGYDWDQALAAGVEAAREAGHEGLRFSGEYGFVETRMYWPVNHMVAPAEDSLGCAQCHGQDGRLEDLPGVYIPGRDRHPWIERAGWWAVGGVSLLVLLHGALRLILYRRERRAIWGR</sequence>
<dbReference type="InterPro" id="IPR036280">
    <property type="entry name" value="Multihaem_cyt_sf"/>
</dbReference>
<evidence type="ECO:0000256" key="3">
    <source>
        <dbReference type="SAM" id="Phobius"/>
    </source>
</evidence>
<keyword evidence="3" id="KW-1133">Transmembrane helix</keyword>
<keyword evidence="3" id="KW-0472">Membrane</keyword>
<dbReference type="Proteomes" id="UP000199556">
    <property type="component" value="Unassembled WGS sequence"/>
</dbReference>
<protein>
    <submittedName>
        <fullName evidence="5">Octaheme c-type cytochrome, tetrathionate reductase family</fullName>
    </submittedName>
</protein>
<organism evidence="5 6">
    <name type="scientific">Ectothiorhodospira mobilis</name>
    <dbReference type="NCBI Taxonomy" id="195064"/>
    <lineage>
        <taxon>Bacteria</taxon>
        <taxon>Pseudomonadati</taxon>
        <taxon>Pseudomonadota</taxon>
        <taxon>Gammaproteobacteria</taxon>
        <taxon>Chromatiales</taxon>
        <taxon>Ectothiorhodospiraceae</taxon>
        <taxon>Ectothiorhodospira</taxon>
    </lineage>
</organism>
<dbReference type="EMBL" id="FOUO01000016">
    <property type="protein sequence ID" value="SFM62969.1"/>
    <property type="molecule type" value="Genomic_DNA"/>
</dbReference>
<dbReference type="PANTHER" id="PTHR35038">
    <property type="entry name" value="DISSIMILATORY SULFITE REDUCTASE SIRA"/>
    <property type="match status" value="1"/>
</dbReference>
<evidence type="ECO:0000256" key="1">
    <source>
        <dbReference type="ARBA" id="ARBA00022729"/>
    </source>
</evidence>
<keyword evidence="6" id="KW-1185">Reference proteome</keyword>
<proteinExistence type="predicted"/>
<dbReference type="NCBIfam" id="TIGR04315">
    <property type="entry name" value="octaheme_Shew"/>
    <property type="match status" value="1"/>
</dbReference>
<feature type="chain" id="PRO_5011796541" evidence="4">
    <location>
        <begin position="19"/>
        <end position="546"/>
    </location>
</feature>
<evidence type="ECO:0000256" key="2">
    <source>
        <dbReference type="SAM" id="MobiDB-lite"/>
    </source>
</evidence>
<name>A0A1I4SER4_ECTMO</name>
<dbReference type="PANTHER" id="PTHR35038:SF5">
    <property type="entry name" value="CYTOCHROME C-TYPE PROTEIN NRFB"/>
    <property type="match status" value="1"/>
</dbReference>
<dbReference type="Pfam" id="PF11783">
    <property type="entry name" value="Cytochrome_cB"/>
    <property type="match status" value="1"/>
</dbReference>